<dbReference type="AlphaFoldDB" id="A0A6G0T7C8"/>
<sequence>MSLNYVKSSKRKDLKKLIGNVSDTILINAVKGHMQKILNSEVTFHNDDHNHTPNAEEIDVKKYISQIKEMSNQSESTPQQIIAQMSCSSTAVSAAALPTINSMEKMIQRIRHRKNAPPANPAVLSELIIFESYNITLDYEQFLLYDSGVDDNNRILLFSTKNNLKILASEQSHWFIDGTFKMCCLQFEFLLHDGRISSNHLLLLHLMPHVLDVQCQLF</sequence>
<name>A0A6G0T7C8_APHGL</name>
<organism evidence="1 2">
    <name type="scientific">Aphis glycines</name>
    <name type="common">Soybean aphid</name>
    <dbReference type="NCBI Taxonomy" id="307491"/>
    <lineage>
        <taxon>Eukaryota</taxon>
        <taxon>Metazoa</taxon>
        <taxon>Ecdysozoa</taxon>
        <taxon>Arthropoda</taxon>
        <taxon>Hexapoda</taxon>
        <taxon>Insecta</taxon>
        <taxon>Pterygota</taxon>
        <taxon>Neoptera</taxon>
        <taxon>Paraneoptera</taxon>
        <taxon>Hemiptera</taxon>
        <taxon>Sternorrhyncha</taxon>
        <taxon>Aphidomorpha</taxon>
        <taxon>Aphidoidea</taxon>
        <taxon>Aphididae</taxon>
        <taxon>Aphidini</taxon>
        <taxon>Aphis</taxon>
        <taxon>Aphis</taxon>
    </lineage>
</organism>
<dbReference type="Proteomes" id="UP000475862">
    <property type="component" value="Unassembled WGS sequence"/>
</dbReference>
<gene>
    <name evidence="1" type="ORF">AGLY_013501</name>
</gene>
<proteinExistence type="predicted"/>
<reference evidence="1 2" key="1">
    <citation type="submission" date="2019-08" db="EMBL/GenBank/DDBJ databases">
        <title>The genome of the soybean aphid Biotype 1, its phylome, world population structure and adaptation to the North American continent.</title>
        <authorList>
            <person name="Giordano R."/>
            <person name="Donthu R.K."/>
            <person name="Hernandez A.G."/>
            <person name="Wright C.L."/>
            <person name="Zimin A.V."/>
        </authorList>
    </citation>
    <scope>NUCLEOTIDE SEQUENCE [LARGE SCALE GENOMIC DNA]</scope>
    <source>
        <tissue evidence="1">Whole aphids</tissue>
    </source>
</reference>
<evidence type="ECO:0008006" key="3">
    <source>
        <dbReference type="Google" id="ProtNLM"/>
    </source>
</evidence>
<evidence type="ECO:0000313" key="2">
    <source>
        <dbReference type="Proteomes" id="UP000475862"/>
    </source>
</evidence>
<dbReference type="EMBL" id="VYZN01000054">
    <property type="protein sequence ID" value="KAE9526853.1"/>
    <property type="molecule type" value="Genomic_DNA"/>
</dbReference>
<dbReference type="OrthoDB" id="6740409at2759"/>
<accession>A0A6G0T7C8</accession>
<keyword evidence="2" id="KW-1185">Reference proteome</keyword>
<protein>
    <recommendedName>
        <fullName evidence="3">FLYWCH-type domain-containing protein</fullName>
    </recommendedName>
</protein>
<comment type="caution">
    <text evidence="1">The sequence shown here is derived from an EMBL/GenBank/DDBJ whole genome shotgun (WGS) entry which is preliminary data.</text>
</comment>
<evidence type="ECO:0000313" key="1">
    <source>
        <dbReference type="EMBL" id="KAE9526853.1"/>
    </source>
</evidence>